<gene>
    <name evidence="2" type="ORF">UFOPK1722_01783</name>
</gene>
<sequence>MFGRLRDRSGYGKVSVSGAFGTRIELRRLADRAEIVDVTVRYALALDTKDFDALDDVFTPDARADLLEDLEGREAIKTRIRRALEPLDRTQHLVGNHLVVVDGDRATCSSYLQSQHVRRAAEGGPNFIVAGRYEDRLIRTSNGWRIEFRRLSVWWTEGNARVTRG</sequence>
<dbReference type="AlphaFoldDB" id="A0A6J6G4S9"/>
<organism evidence="2">
    <name type="scientific">freshwater metagenome</name>
    <dbReference type="NCBI Taxonomy" id="449393"/>
    <lineage>
        <taxon>unclassified sequences</taxon>
        <taxon>metagenomes</taxon>
        <taxon>ecological metagenomes</taxon>
    </lineage>
</organism>
<feature type="domain" description="SnoaL-like" evidence="1">
    <location>
        <begin position="27"/>
        <end position="150"/>
    </location>
</feature>
<dbReference type="EMBL" id="CAEZTS010000211">
    <property type="protein sequence ID" value="CAB4594005.1"/>
    <property type="molecule type" value="Genomic_DNA"/>
</dbReference>
<accession>A0A6J6G4S9</accession>
<dbReference type="Gene3D" id="3.10.450.50">
    <property type="match status" value="1"/>
</dbReference>
<name>A0A6J6G4S9_9ZZZZ</name>
<protein>
    <submittedName>
        <fullName evidence="2">Unannotated protein</fullName>
    </submittedName>
</protein>
<evidence type="ECO:0000313" key="2">
    <source>
        <dbReference type="EMBL" id="CAB4594005.1"/>
    </source>
</evidence>
<proteinExistence type="predicted"/>
<reference evidence="2" key="1">
    <citation type="submission" date="2020-05" db="EMBL/GenBank/DDBJ databases">
        <authorList>
            <person name="Chiriac C."/>
            <person name="Salcher M."/>
            <person name="Ghai R."/>
            <person name="Kavagutti S V."/>
        </authorList>
    </citation>
    <scope>NUCLEOTIDE SEQUENCE</scope>
</reference>
<evidence type="ECO:0000259" key="1">
    <source>
        <dbReference type="Pfam" id="PF13577"/>
    </source>
</evidence>
<dbReference type="InterPro" id="IPR032710">
    <property type="entry name" value="NTF2-like_dom_sf"/>
</dbReference>
<dbReference type="InterPro" id="IPR037401">
    <property type="entry name" value="SnoaL-like"/>
</dbReference>
<dbReference type="SUPFAM" id="SSF54427">
    <property type="entry name" value="NTF2-like"/>
    <property type="match status" value="1"/>
</dbReference>
<dbReference type="Pfam" id="PF13577">
    <property type="entry name" value="SnoaL_4"/>
    <property type="match status" value="1"/>
</dbReference>